<feature type="transmembrane region" description="Helical" evidence="6">
    <location>
        <begin position="338"/>
        <end position="363"/>
    </location>
</feature>
<evidence type="ECO:0000256" key="5">
    <source>
        <dbReference type="SAM" id="MobiDB-lite"/>
    </source>
</evidence>
<evidence type="ECO:0000256" key="6">
    <source>
        <dbReference type="SAM" id="Phobius"/>
    </source>
</evidence>
<proteinExistence type="predicted"/>
<feature type="domain" description="Amino acid transporter transmembrane" evidence="7">
    <location>
        <begin position="69"/>
        <end position="485"/>
    </location>
</feature>
<evidence type="ECO:0000256" key="2">
    <source>
        <dbReference type="ARBA" id="ARBA00022692"/>
    </source>
</evidence>
<organism evidence="8">
    <name type="scientific">Menopon gallinae</name>
    <name type="common">poultry shaft louse</name>
    <dbReference type="NCBI Taxonomy" id="328185"/>
    <lineage>
        <taxon>Eukaryota</taxon>
        <taxon>Metazoa</taxon>
        <taxon>Ecdysozoa</taxon>
        <taxon>Arthropoda</taxon>
        <taxon>Hexapoda</taxon>
        <taxon>Insecta</taxon>
        <taxon>Pterygota</taxon>
        <taxon>Neoptera</taxon>
        <taxon>Paraneoptera</taxon>
        <taxon>Psocodea</taxon>
        <taxon>Troctomorpha</taxon>
        <taxon>Phthiraptera</taxon>
        <taxon>Amblycera</taxon>
        <taxon>Menoponidae</taxon>
        <taxon>Menopon</taxon>
    </lineage>
</organism>
<dbReference type="AlphaFoldDB" id="A0AAW2ID09"/>
<feature type="transmembrane region" description="Helical" evidence="6">
    <location>
        <begin position="407"/>
        <end position="424"/>
    </location>
</feature>
<dbReference type="GO" id="GO:0015179">
    <property type="term" value="F:L-amino acid transmembrane transporter activity"/>
    <property type="evidence" value="ECO:0007669"/>
    <property type="project" value="TreeGrafter"/>
</dbReference>
<keyword evidence="2 6" id="KW-0812">Transmembrane</keyword>
<dbReference type="GO" id="GO:0005774">
    <property type="term" value="C:vacuolar membrane"/>
    <property type="evidence" value="ECO:0007669"/>
    <property type="project" value="TreeGrafter"/>
</dbReference>
<comment type="subcellular location">
    <subcellularLocation>
        <location evidence="1">Membrane</location>
        <topology evidence="1">Multi-pass membrane protein</topology>
    </subcellularLocation>
</comment>
<dbReference type="PANTHER" id="PTHR22950:SF154">
    <property type="entry name" value="PROTON-COUPLED AMINO ACID TRANSPORTER-LIKE PROTEIN PATHETIC"/>
    <property type="match status" value="1"/>
</dbReference>
<feature type="transmembrane region" description="Helical" evidence="6">
    <location>
        <begin position="95"/>
        <end position="117"/>
    </location>
</feature>
<feature type="transmembrane region" description="Helical" evidence="6">
    <location>
        <begin position="226"/>
        <end position="243"/>
    </location>
</feature>
<feature type="transmembrane region" description="Helical" evidence="6">
    <location>
        <begin position="155"/>
        <end position="178"/>
    </location>
</feature>
<feature type="transmembrane region" description="Helical" evidence="6">
    <location>
        <begin position="198"/>
        <end position="214"/>
    </location>
</feature>
<dbReference type="Pfam" id="PF01490">
    <property type="entry name" value="Aa_trans"/>
    <property type="match status" value="1"/>
</dbReference>
<feature type="transmembrane region" description="Helical" evidence="6">
    <location>
        <begin position="263"/>
        <end position="279"/>
    </location>
</feature>
<protein>
    <recommendedName>
        <fullName evidence="7">Amino acid transporter transmembrane domain-containing protein</fullName>
    </recommendedName>
</protein>
<evidence type="ECO:0000256" key="3">
    <source>
        <dbReference type="ARBA" id="ARBA00022989"/>
    </source>
</evidence>
<sequence>MVSELNGTSPGTELDTFLPQDGSNDSSNHAKYKITPRDPESGKMSNHRDKDYWDPFAARKVPDPTTDCDTLTHLLKASLGTGILAMPDAFKNSGLVVGIFATIFVAFLCTYCAYILVRCAHELYYRTKKTAMSFADVAETAFNAGPRPVQRYAGFARFIVQFGLFLTYFGTCSVYTVIIGKNFAQVIDHHTGQELDQRLIIGGCLIPLILLSWVPNLKKLAPVSMVANIFMGVGLGITFYYLVWDLPPIGDVPKVAPIENFPIFFSLTIFAMEAIGVVMPLENNMKTPTHFLGICGVLNQGMAGVTLIYIFLGFFGYYRYGEECVYGSITLNLPVEDYAAQSVKILIALAVFCTYGLQFYVCLEIAWSGLKERCSGNPKFWEYALRTTLVTLSGKSPAPRPRPPDPANPVLSSAVILAIAVPTISPFIGLIGAFCFSILGLIVPCVIEVITYWEKLGKMKWILWKNLLIGACGMLALVSGTYTSILDIASMYSSSPVEVLTAANGTQALNATLFQ</sequence>
<feature type="compositionally biased region" description="Basic and acidic residues" evidence="5">
    <location>
        <begin position="35"/>
        <end position="46"/>
    </location>
</feature>
<dbReference type="EMBL" id="JARGDH010000001">
    <property type="protein sequence ID" value="KAL0280160.1"/>
    <property type="molecule type" value="Genomic_DNA"/>
</dbReference>
<dbReference type="PANTHER" id="PTHR22950">
    <property type="entry name" value="AMINO ACID TRANSPORTER"/>
    <property type="match status" value="1"/>
</dbReference>
<feature type="transmembrane region" description="Helical" evidence="6">
    <location>
        <begin position="291"/>
        <end position="318"/>
    </location>
</feature>
<keyword evidence="4 6" id="KW-0472">Membrane</keyword>
<evidence type="ECO:0000259" key="7">
    <source>
        <dbReference type="Pfam" id="PF01490"/>
    </source>
</evidence>
<evidence type="ECO:0000313" key="8">
    <source>
        <dbReference type="EMBL" id="KAL0280160.1"/>
    </source>
</evidence>
<evidence type="ECO:0000256" key="4">
    <source>
        <dbReference type="ARBA" id="ARBA00023136"/>
    </source>
</evidence>
<dbReference type="InterPro" id="IPR013057">
    <property type="entry name" value="AA_transpt_TM"/>
</dbReference>
<gene>
    <name evidence="8" type="ORF">PYX00_001535</name>
</gene>
<feature type="region of interest" description="Disordered" evidence="5">
    <location>
        <begin position="1"/>
        <end position="46"/>
    </location>
</feature>
<feature type="transmembrane region" description="Helical" evidence="6">
    <location>
        <begin position="430"/>
        <end position="450"/>
    </location>
</feature>
<keyword evidence="3 6" id="KW-1133">Transmembrane helix</keyword>
<evidence type="ECO:0000256" key="1">
    <source>
        <dbReference type="ARBA" id="ARBA00004141"/>
    </source>
</evidence>
<comment type="caution">
    <text evidence="8">The sequence shown here is derived from an EMBL/GenBank/DDBJ whole genome shotgun (WGS) entry which is preliminary data.</text>
</comment>
<accession>A0AAW2ID09</accession>
<feature type="transmembrane region" description="Helical" evidence="6">
    <location>
        <begin position="462"/>
        <end position="485"/>
    </location>
</feature>
<feature type="compositionally biased region" description="Polar residues" evidence="5">
    <location>
        <begin position="1"/>
        <end position="11"/>
    </location>
</feature>
<reference evidence="8" key="1">
    <citation type="journal article" date="2024" name="Gigascience">
        <title>Chromosome-level genome of the poultry shaft louse Menopon gallinae provides insight into the host-switching and adaptive evolution of parasitic lice.</title>
        <authorList>
            <person name="Xu Y."/>
            <person name="Ma L."/>
            <person name="Liu S."/>
            <person name="Liang Y."/>
            <person name="Liu Q."/>
            <person name="He Z."/>
            <person name="Tian L."/>
            <person name="Duan Y."/>
            <person name="Cai W."/>
            <person name="Li H."/>
            <person name="Song F."/>
        </authorList>
    </citation>
    <scope>NUCLEOTIDE SEQUENCE</scope>
    <source>
        <strain evidence="8">Cailab_2023a</strain>
    </source>
</reference>
<name>A0AAW2ID09_9NEOP</name>